<dbReference type="Pfam" id="PF00400">
    <property type="entry name" value="WD40"/>
    <property type="match status" value="12"/>
</dbReference>
<feature type="repeat" description="WD" evidence="3">
    <location>
        <begin position="1179"/>
        <end position="1211"/>
    </location>
</feature>
<feature type="repeat" description="WD" evidence="3">
    <location>
        <begin position="1445"/>
        <end position="1486"/>
    </location>
</feature>
<dbReference type="PROSITE" id="PS50172">
    <property type="entry name" value="BRCT"/>
    <property type="match status" value="1"/>
</dbReference>
<sequence length="1542" mass="170533">MFAGLDVSIFGLDPQKRSSLTQAIKAGGGQVHYVPTAKTTHLVVTEEFVKANPTRAKEARKKGHLLISPQYFADCEAQGERLDPAPFLVAYAQTERDALEVPNTADIPTPPSPSTPEESALDVDGQQAAVVVQSNGTAPVAATKKPSPKGAKPKEAKWRSARVFISSTFRDMHGERDYLTRYVFPELQERCNKLRVHITPVDLRWGVTEEETQQALEICLGEIDNCRPYGWCPDEYVAPDEPRYDWLRHFPSGYSITHLEMHYAVLRDPAKARGYFYMRDPSFERSVPNAHVKDFEAESFDAGQRMERLKETIKEVMPPQCYYDYYPCSWKGMVDGKPMVGDLERFGERVLADLWQAFREEFPEEETELDPLTQARAYHESFIESHARSFVGRSKILQEIHNYTESDVPSLFAVLGEPGGGKSSLVAAFAREYIRKSKEQGNVVIPHFVGAAPGSTNCRHTLERLTSELKLVIATHAPQAAANETAVDDAKEGGEKEDDEAVEKEEGVAEDYTALKQGFLKLLEKAAAAVAGSHKTAQRRLVLIIDALNQLDESYNAHSLDWLPRELPKQITVGPLDLDERKEIVRKTLWEYRKKLDDRQMKRLLSKKDAYKPLYLIVACEELRVFGVYELVSERIDSMADTVPALFEEVLMRLEKDHGWDLVRNALALLQCSRGGLLESEMVTLLSSPIQPDNIDRAETTFIDSLRNGTGIVPASVWSRLYRSLKPYLRPPGESGEEGVLDFFHQQLSFAVERRYLQNSAEPELAQATHARLATYFCHLADPEGDLSWSSYHRRGMSEVAHHQTQARMWKELDSTLCDLAFIETKCSMGMTYDLVADYLSVAVVAKPVRKKLIEFQRFVQARAYILASRPEQTFAQAANLPDSTAPASKAMARWYAGKESRPWLKWANKTQTPNPCIMTLAGAPLLFLILQELCQYSPLAGSNRILSCSDDNTLKIFDSRTGAELTTLNGHTSSVLSATYSPDGRKIASSSWNKQIKVWNAETGVELATITGHKGVVTQVRFTHDGRHIVSCSLDKTVRVFSADTYTEITAIKAHSEGVNSVACSPDGKSILSASTDKTIKKWNWGTWDEACIFSGHTNAVNRVAFSPDGSSVVSGSDDRSVRLWSADGSLKGTLTGHKDGVAAVSFSHDGKRVVSSSHDNMIIVWAATGSFHQLAILIGHTGTVFDCSFSPDDSKIVSASFDRTVKMWECDPAWVPQGEKGKSRRPPKPFTNITGHTARILNTAYAPNGQFVATASRDKTLKVWNAHTGVEMAALEGHKSNVFACDWSPDSQKVVSASRDNNVGVWIANTGQMVGAMSGHTGVVLDCSWSPDNSAIVSTSADKTIRLWCPQTQSQVGIMYGHREAVNCCAVSPDGRRVVTGSDDRTLKLWDMKRRSKLATFSGHQKGILAVAFSPDSKKVVSGGNDKLLIEWSAVNAKKLAVWTKHKAQVTDVAYSPNGQYIVSGSTDNMIIIWDAHTKQEVCAFTCLSRVTSVSTSPEGLGIAVGDGSGTFYIFTPVGLSSTDGGESDAKSKQKEKTKN</sequence>
<dbReference type="SUPFAM" id="SSF52540">
    <property type="entry name" value="P-loop containing nucleoside triphosphate hydrolases"/>
    <property type="match status" value="1"/>
</dbReference>
<feature type="repeat" description="WD" evidence="3">
    <location>
        <begin position="1277"/>
        <end position="1318"/>
    </location>
</feature>
<dbReference type="Gene3D" id="2.130.10.10">
    <property type="entry name" value="YVTN repeat-like/Quinoprotein amine dehydrogenase"/>
    <property type="match status" value="5"/>
</dbReference>
<dbReference type="SUPFAM" id="SSF52113">
    <property type="entry name" value="BRCT domain"/>
    <property type="match status" value="1"/>
</dbReference>
<dbReference type="InterPro" id="IPR027417">
    <property type="entry name" value="P-loop_NTPase"/>
</dbReference>
<dbReference type="GO" id="GO:0005697">
    <property type="term" value="C:telomerase holoenzyme complex"/>
    <property type="evidence" value="ECO:0007669"/>
    <property type="project" value="TreeGrafter"/>
</dbReference>
<dbReference type="SUPFAM" id="SSF50978">
    <property type="entry name" value="WD40 repeat-like"/>
    <property type="match status" value="2"/>
</dbReference>
<dbReference type="InterPro" id="IPR001680">
    <property type="entry name" value="WD40_rpt"/>
</dbReference>
<dbReference type="InterPro" id="IPR001357">
    <property type="entry name" value="BRCT_dom"/>
</dbReference>
<dbReference type="InterPro" id="IPR025139">
    <property type="entry name" value="DUF4062"/>
</dbReference>
<feature type="repeat" description="WD" evidence="3">
    <location>
        <begin position="1095"/>
        <end position="1127"/>
    </location>
</feature>
<dbReference type="GO" id="GO:0000722">
    <property type="term" value="P:telomere maintenance via recombination"/>
    <property type="evidence" value="ECO:0007669"/>
    <property type="project" value="TreeGrafter"/>
</dbReference>
<dbReference type="CDD" id="cd00200">
    <property type="entry name" value="WD40"/>
    <property type="match status" value="2"/>
</dbReference>
<dbReference type="Proteomes" id="UP000011083">
    <property type="component" value="Unassembled WGS sequence"/>
</dbReference>
<evidence type="ECO:0000313" key="6">
    <source>
        <dbReference type="EMBL" id="ELR16602.1"/>
    </source>
</evidence>
<dbReference type="SMART" id="SM00320">
    <property type="entry name" value="WD40"/>
    <property type="match status" value="14"/>
</dbReference>
<dbReference type="SMART" id="SM00292">
    <property type="entry name" value="BRCT"/>
    <property type="match status" value="1"/>
</dbReference>
<gene>
    <name evidence="6" type="ORF">ACA1_087970</name>
</gene>
<dbReference type="VEuPathDB" id="AmoebaDB:ACA1_087970"/>
<dbReference type="Gene3D" id="3.40.50.10190">
    <property type="entry name" value="BRCT domain"/>
    <property type="match status" value="1"/>
</dbReference>
<dbReference type="InterPro" id="IPR015943">
    <property type="entry name" value="WD40/YVTN_repeat-like_dom_sf"/>
</dbReference>
<dbReference type="EMBL" id="KB007985">
    <property type="protein sequence ID" value="ELR16602.1"/>
    <property type="molecule type" value="Genomic_DNA"/>
</dbReference>
<feature type="repeat" description="WD" evidence="3">
    <location>
        <begin position="1136"/>
        <end position="1167"/>
    </location>
</feature>
<dbReference type="RefSeq" id="XP_004338615.1">
    <property type="nucleotide sequence ID" value="XM_004338567.1"/>
</dbReference>
<dbReference type="InterPro" id="IPR041452">
    <property type="entry name" value="APAF1_C"/>
</dbReference>
<dbReference type="PANTHER" id="PTHR44791:SF1">
    <property type="entry name" value="TELOMERASE PROTEIN COMPONENT 1"/>
    <property type="match status" value="1"/>
</dbReference>
<organism evidence="6 7">
    <name type="scientific">Acanthamoeba castellanii (strain ATCC 30010 / Neff)</name>
    <dbReference type="NCBI Taxonomy" id="1257118"/>
    <lineage>
        <taxon>Eukaryota</taxon>
        <taxon>Amoebozoa</taxon>
        <taxon>Discosea</taxon>
        <taxon>Longamoebia</taxon>
        <taxon>Centramoebida</taxon>
        <taxon>Acanthamoebidae</taxon>
        <taxon>Acanthamoeba</taxon>
    </lineage>
</organism>
<feature type="repeat" description="WD" evidence="3">
    <location>
        <begin position="1361"/>
        <end position="1402"/>
    </location>
</feature>
<dbReference type="KEGG" id="acan:ACA1_087970"/>
<dbReference type="Pfam" id="PF13191">
    <property type="entry name" value="AAA_16"/>
    <property type="match status" value="1"/>
</dbReference>
<evidence type="ECO:0000256" key="4">
    <source>
        <dbReference type="SAM" id="MobiDB-lite"/>
    </source>
</evidence>
<evidence type="ECO:0000256" key="1">
    <source>
        <dbReference type="ARBA" id="ARBA00022574"/>
    </source>
</evidence>
<proteinExistence type="predicted"/>
<keyword evidence="2" id="KW-0677">Repeat</keyword>
<feature type="repeat" description="WD" evidence="3">
    <location>
        <begin position="1403"/>
        <end position="1444"/>
    </location>
</feature>
<dbReference type="InterPro" id="IPR020472">
    <property type="entry name" value="WD40_PAC1"/>
</dbReference>
<reference evidence="6 7" key="1">
    <citation type="journal article" date="2013" name="Genome Biol.">
        <title>Genome of Acanthamoeba castellanii highlights extensive lateral gene transfer and early evolution of tyrosine kinase signaling.</title>
        <authorList>
            <person name="Clarke M."/>
            <person name="Lohan A.J."/>
            <person name="Liu B."/>
            <person name="Lagkouvardos I."/>
            <person name="Roy S."/>
            <person name="Zafar N."/>
            <person name="Bertelli C."/>
            <person name="Schilde C."/>
            <person name="Kianianmomeni A."/>
            <person name="Burglin T.R."/>
            <person name="Frech C."/>
            <person name="Turcotte B."/>
            <person name="Kopec K.O."/>
            <person name="Synnott J.M."/>
            <person name="Choo C."/>
            <person name="Paponov I."/>
            <person name="Finkler A."/>
            <person name="Soon Heng Tan C."/>
            <person name="Hutchins A.P."/>
            <person name="Weinmeier T."/>
            <person name="Rattei T."/>
            <person name="Chu J.S."/>
            <person name="Gimenez G."/>
            <person name="Irimia M."/>
            <person name="Rigden D.J."/>
            <person name="Fitzpatrick D.A."/>
            <person name="Lorenzo-Morales J."/>
            <person name="Bateman A."/>
            <person name="Chiu C.H."/>
            <person name="Tang P."/>
            <person name="Hegemann P."/>
            <person name="Fromm H."/>
            <person name="Raoult D."/>
            <person name="Greub G."/>
            <person name="Miranda-Saavedra D."/>
            <person name="Chen N."/>
            <person name="Nash P."/>
            <person name="Ginger M.L."/>
            <person name="Horn M."/>
            <person name="Schaap P."/>
            <person name="Caler L."/>
            <person name="Loftus B."/>
        </authorList>
    </citation>
    <scope>NUCLEOTIDE SEQUENCE [LARGE SCALE GENOMIC DNA]</scope>
    <source>
        <strain evidence="6 7">Neff</strain>
    </source>
</reference>
<accession>L8GUL2</accession>
<dbReference type="OMA" id="FIKIWDP"/>
<dbReference type="Gene3D" id="1.25.40.370">
    <property type="match status" value="1"/>
</dbReference>
<protein>
    <submittedName>
        <fullName evidence="6">NACHT domain containing protein</fullName>
    </submittedName>
</protein>
<keyword evidence="7" id="KW-1185">Reference proteome</keyword>
<dbReference type="PROSITE" id="PS00678">
    <property type="entry name" value="WD_REPEATS_1"/>
    <property type="match status" value="3"/>
</dbReference>
<dbReference type="OrthoDB" id="538223at2759"/>
<feature type="repeat" description="WD" evidence="3">
    <location>
        <begin position="1053"/>
        <end position="1085"/>
    </location>
</feature>
<dbReference type="PANTHER" id="PTHR44791">
    <property type="entry name" value="TELOMERASE PROTEIN COMPONENT 1 TEP1"/>
    <property type="match status" value="1"/>
</dbReference>
<feature type="repeat" description="WD" evidence="3">
    <location>
        <begin position="1011"/>
        <end position="1052"/>
    </location>
</feature>
<dbReference type="InterPro" id="IPR052652">
    <property type="entry name" value="Telomerase_Complex_Comp"/>
</dbReference>
<dbReference type="Pfam" id="PF13271">
    <property type="entry name" value="DUF4062"/>
    <property type="match status" value="1"/>
</dbReference>
<dbReference type="Pfam" id="PF17908">
    <property type="entry name" value="APAF1_C"/>
    <property type="match status" value="1"/>
</dbReference>
<keyword evidence="1 3" id="KW-0853">WD repeat</keyword>
<dbReference type="InterPro" id="IPR041664">
    <property type="entry name" value="AAA_16"/>
</dbReference>
<dbReference type="PRINTS" id="PR00320">
    <property type="entry name" value="GPROTEINBRPT"/>
</dbReference>
<name>L8GUL2_ACACF</name>
<dbReference type="GO" id="GO:0070034">
    <property type="term" value="F:telomerase RNA binding"/>
    <property type="evidence" value="ECO:0007669"/>
    <property type="project" value="TreeGrafter"/>
</dbReference>
<feature type="repeat" description="WD" evidence="3">
    <location>
        <begin position="969"/>
        <end position="1010"/>
    </location>
</feature>
<feature type="repeat" description="WD" evidence="3">
    <location>
        <begin position="1319"/>
        <end position="1350"/>
    </location>
</feature>
<evidence type="ECO:0000259" key="5">
    <source>
        <dbReference type="PROSITE" id="PS50172"/>
    </source>
</evidence>
<feature type="repeat" description="WD" evidence="3">
    <location>
        <begin position="1235"/>
        <end position="1276"/>
    </location>
</feature>
<dbReference type="InterPro" id="IPR036420">
    <property type="entry name" value="BRCT_dom_sf"/>
</dbReference>
<evidence type="ECO:0000313" key="7">
    <source>
        <dbReference type="Proteomes" id="UP000011083"/>
    </source>
</evidence>
<evidence type="ECO:0000256" key="3">
    <source>
        <dbReference type="PROSITE-ProRule" id="PRU00221"/>
    </source>
</evidence>
<dbReference type="STRING" id="1257118.L8GUL2"/>
<feature type="domain" description="BRCT" evidence="5">
    <location>
        <begin position="1"/>
        <end position="89"/>
    </location>
</feature>
<evidence type="ECO:0000256" key="2">
    <source>
        <dbReference type="ARBA" id="ARBA00022737"/>
    </source>
</evidence>
<dbReference type="PROSITE" id="PS50294">
    <property type="entry name" value="WD_REPEATS_REGION"/>
    <property type="match status" value="12"/>
</dbReference>
<feature type="region of interest" description="Disordered" evidence="4">
    <location>
        <begin position="99"/>
        <end position="124"/>
    </location>
</feature>
<dbReference type="InterPro" id="IPR019775">
    <property type="entry name" value="WD40_repeat_CS"/>
</dbReference>
<dbReference type="GeneID" id="14917322"/>
<dbReference type="Gene3D" id="3.40.50.300">
    <property type="entry name" value="P-loop containing nucleotide triphosphate hydrolases"/>
    <property type="match status" value="1"/>
</dbReference>
<dbReference type="GO" id="GO:0003720">
    <property type="term" value="F:telomerase activity"/>
    <property type="evidence" value="ECO:0007669"/>
    <property type="project" value="TreeGrafter"/>
</dbReference>
<dbReference type="PROSITE" id="PS50082">
    <property type="entry name" value="WD_REPEATS_2"/>
    <property type="match status" value="12"/>
</dbReference>
<feature type="region of interest" description="Disordered" evidence="4">
    <location>
        <begin position="482"/>
        <end position="506"/>
    </location>
</feature>
<dbReference type="InterPro" id="IPR036322">
    <property type="entry name" value="WD40_repeat_dom_sf"/>
</dbReference>
<dbReference type="Pfam" id="PF00533">
    <property type="entry name" value="BRCT"/>
    <property type="match status" value="1"/>
</dbReference>